<dbReference type="GO" id="GO:0005975">
    <property type="term" value="P:carbohydrate metabolic process"/>
    <property type="evidence" value="ECO:0007669"/>
    <property type="project" value="InterPro"/>
</dbReference>
<dbReference type="Pfam" id="PF17389">
    <property type="entry name" value="Bac_rhamnosid6H"/>
    <property type="match status" value="1"/>
</dbReference>
<organism evidence="2 3">
    <name type="scientific">Horticoccus luteus</name>
    <dbReference type="NCBI Taxonomy" id="2862869"/>
    <lineage>
        <taxon>Bacteria</taxon>
        <taxon>Pseudomonadati</taxon>
        <taxon>Verrucomicrobiota</taxon>
        <taxon>Opitutia</taxon>
        <taxon>Opitutales</taxon>
        <taxon>Opitutaceae</taxon>
        <taxon>Horticoccus</taxon>
    </lineage>
</organism>
<dbReference type="InterPro" id="IPR012341">
    <property type="entry name" value="6hp_glycosidase-like_sf"/>
</dbReference>
<dbReference type="EMBL" id="CP080507">
    <property type="protein sequence ID" value="QYM79532.1"/>
    <property type="molecule type" value="Genomic_DNA"/>
</dbReference>
<feature type="domain" description="Alpha-L-rhamnosidase six-hairpin glycosidase" evidence="1">
    <location>
        <begin position="148"/>
        <end position="255"/>
    </location>
</feature>
<dbReference type="KEGG" id="ole:K0B96_02635"/>
<gene>
    <name evidence="2" type="ORF">K0B96_02635</name>
</gene>
<dbReference type="SUPFAM" id="SSF48208">
    <property type="entry name" value="Six-hairpin glycosidases"/>
    <property type="match status" value="1"/>
</dbReference>
<evidence type="ECO:0000313" key="3">
    <source>
        <dbReference type="Proteomes" id="UP000825051"/>
    </source>
</evidence>
<keyword evidence="3" id="KW-1185">Reference proteome</keyword>
<dbReference type="InterPro" id="IPR035396">
    <property type="entry name" value="Bac_rhamnosid6H"/>
</dbReference>
<sequence>MNEDAQVLSAALTAAVRKNLEPAATERAYQGHFTIVADGHWFGAENTWPGLDSWQMAGAYLSLGRTQLVTDYFAYVRASQRADGNIPFAIFATEPPPEHLATYLKGLRLTEDAFTYPVKGGGGERTWVGLFSHWIAGINPLGALGATCYLLMADEIFATTGDLAWLARNLASITAAGNYLSTRRSENGLIAGAGFYVEMPPRHQWDGVAQCYIVRAWRGLARLCEAAGRGDEARRWRAEAEALAGRFREVFWRGDHFAEYVHPVRGVVDEHGLSDVNWAAVAWDVATPEQADALWPRLMAEESFWHGDMPTQTVSKPFVYQEWEFYQSHEDVGFKPAVGPLYDVAAMGRVWFLEALACLRRGETKRVREGALRVARAGLKNDGYWQERYHPLQINEVHACGPKGYCEYAAVFTRVVLGNRGLFGDVTLA</sequence>
<proteinExistence type="predicted"/>
<dbReference type="RefSeq" id="WP_220163515.1">
    <property type="nucleotide sequence ID" value="NZ_CP080507.1"/>
</dbReference>
<reference evidence="2" key="1">
    <citation type="submission" date="2021-08" db="EMBL/GenBank/DDBJ databases">
        <title>Genome of a novel bacterium of the phylum Verrucomicrobia, Oleiharenicola sp. KSB-15.</title>
        <authorList>
            <person name="Chung J.-H."/>
            <person name="Ahn J.-H."/>
            <person name="Yoon Y."/>
            <person name="Kim D.-Y."/>
            <person name="An S.-H."/>
            <person name="Park I."/>
            <person name="Yeon J."/>
        </authorList>
    </citation>
    <scope>NUCLEOTIDE SEQUENCE</scope>
    <source>
        <strain evidence="2">KSB-15</strain>
    </source>
</reference>
<evidence type="ECO:0000313" key="2">
    <source>
        <dbReference type="EMBL" id="QYM79532.1"/>
    </source>
</evidence>
<dbReference type="Proteomes" id="UP000825051">
    <property type="component" value="Chromosome"/>
</dbReference>
<accession>A0A8F9TXU8</accession>
<dbReference type="AlphaFoldDB" id="A0A8F9TXU8"/>
<name>A0A8F9TXU8_9BACT</name>
<evidence type="ECO:0000259" key="1">
    <source>
        <dbReference type="Pfam" id="PF17389"/>
    </source>
</evidence>
<protein>
    <recommendedName>
        <fullName evidence="1">Alpha-L-rhamnosidase six-hairpin glycosidase domain-containing protein</fullName>
    </recommendedName>
</protein>
<dbReference type="InterPro" id="IPR008928">
    <property type="entry name" value="6-hairpin_glycosidase_sf"/>
</dbReference>
<dbReference type="Gene3D" id="1.50.10.10">
    <property type="match status" value="1"/>
</dbReference>